<keyword evidence="3" id="KW-0808">Transferase</keyword>
<dbReference type="AlphaFoldDB" id="B3T5A0"/>
<dbReference type="PANTHER" id="PTHR12595">
    <property type="entry name" value="POS9-ACTIVATING FACTOR FAP7-RELATED"/>
    <property type="match status" value="1"/>
</dbReference>
<dbReference type="GO" id="GO:0005524">
    <property type="term" value="F:ATP binding"/>
    <property type="evidence" value="ECO:0007669"/>
    <property type="project" value="UniProtKB-KW"/>
</dbReference>
<evidence type="ECO:0000256" key="6">
    <source>
        <dbReference type="ARBA" id="ARBA00022840"/>
    </source>
</evidence>
<evidence type="ECO:0008006" key="8">
    <source>
        <dbReference type="Google" id="ProtNLM"/>
    </source>
</evidence>
<dbReference type="InterPro" id="IPR027417">
    <property type="entry name" value="P-loop_NTPase"/>
</dbReference>
<evidence type="ECO:0000313" key="7">
    <source>
        <dbReference type="EMBL" id="ABZ07759.1"/>
    </source>
</evidence>
<evidence type="ECO:0000256" key="1">
    <source>
        <dbReference type="ARBA" id="ARBA00022517"/>
    </source>
</evidence>
<organism evidence="7">
    <name type="scientific">uncultured marine microorganism HF4000_ANIW141A21</name>
    <dbReference type="NCBI Taxonomy" id="455535"/>
    <lineage>
        <taxon>unclassified sequences</taxon>
        <taxon>environmental samples</taxon>
    </lineage>
</organism>
<dbReference type="Gene3D" id="3.40.50.300">
    <property type="entry name" value="P-loop containing nucleotide triphosphate hydrolases"/>
    <property type="match status" value="1"/>
</dbReference>
<sequence>MKYASIGITGTPGTGKKTVGMELALILGYEPIILNDLIIERGYILERDDTGIIPDIERLRGDFTGKINRKMVIIGHLLPQVFRKRELSSVIVLRCDPDELLERYSLRGYDKKKVSENIWSEIIDSSLAESIQRFGVNTIAEFNTTDREPQKVAQEVADVILGRSEKKLGIVNWLTSERVEKMERL</sequence>
<dbReference type="PANTHER" id="PTHR12595:SF0">
    <property type="entry name" value="ADENYLATE KINASE ISOENZYME 6"/>
    <property type="match status" value="1"/>
</dbReference>
<evidence type="ECO:0000256" key="2">
    <source>
        <dbReference type="ARBA" id="ARBA00022552"/>
    </source>
</evidence>
<evidence type="ECO:0000256" key="3">
    <source>
        <dbReference type="ARBA" id="ARBA00022679"/>
    </source>
</evidence>
<dbReference type="GO" id="GO:0006364">
    <property type="term" value="P:rRNA processing"/>
    <property type="evidence" value="ECO:0007669"/>
    <property type="project" value="UniProtKB-KW"/>
</dbReference>
<dbReference type="InterPro" id="IPR020618">
    <property type="entry name" value="Adenyl_kinase_AK6"/>
</dbReference>
<dbReference type="EMBL" id="EU016608">
    <property type="protein sequence ID" value="ABZ07759.1"/>
    <property type="molecule type" value="Genomic_DNA"/>
</dbReference>
<gene>
    <name evidence="7" type="ORF">ALOHA_HF4000ANIW141A21ctg1g44</name>
</gene>
<accession>B3T5A0</accession>
<evidence type="ECO:0000256" key="4">
    <source>
        <dbReference type="ARBA" id="ARBA00022741"/>
    </source>
</evidence>
<keyword evidence="2" id="KW-0698">rRNA processing</keyword>
<dbReference type="Pfam" id="PF13238">
    <property type="entry name" value="AAA_18"/>
    <property type="match status" value="1"/>
</dbReference>
<dbReference type="SUPFAM" id="SSF52540">
    <property type="entry name" value="P-loop containing nucleoside triphosphate hydrolases"/>
    <property type="match status" value="1"/>
</dbReference>
<dbReference type="GO" id="GO:0016887">
    <property type="term" value="F:ATP hydrolysis activity"/>
    <property type="evidence" value="ECO:0007669"/>
    <property type="project" value="InterPro"/>
</dbReference>
<reference evidence="7" key="1">
    <citation type="journal article" date="2008" name="ISME J.">
        <title>Genomic patterns of recombination, clonal divergence and environment in marine microbial populations.</title>
        <authorList>
            <person name="Konstantinidis K.T."/>
            <person name="Delong E.F."/>
        </authorList>
    </citation>
    <scope>NUCLEOTIDE SEQUENCE</scope>
</reference>
<keyword evidence="4" id="KW-0547">Nucleotide-binding</keyword>
<proteinExistence type="predicted"/>
<dbReference type="GO" id="GO:0004017">
    <property type="term" value="F:AMP kinase activity"/>
    <property type="evidence" value="ECO:0007669"/>
    <property type="project" value="InterPro"/>
</dbReference>
<keyword evidence="6" id="KW-0067">ATP-binding</keyword>
<name>B3T5A0_9ZZZZ</name>
<keyword evidence="1" id="KW-0690">Ribosome biogenesis</keyword>
<keyword evidence="5" id="KW-0418">Kinase</keyword>
<protein>
    <recommendedName>
        <fullName evidence="8">AAA domain protein</fullName>
    </recommendedName>
</protein>
<evidence type="ECO:0000256" key="5">
    <source>
        <dbReference type="ARBA" id="ARBA00022777"/>
    </source>
</evidence>